<protein>
    <submittedName>
        <fullName evidence="3">Solute carrier family 22 member 10-like</fullName>
    </submittedName>
</protein>
<dbReference type="RefSeq" id="XP_019270879.2">
    <property type="nucleotide sequence ID" value="XM_019415334.2"/>
</dbReference>
<keyword evidence="1" id="KW-0812">Transmembrane</keyword>
<evidence type="ECO:0000256" key="1">
    <source>
        <dbReference type="SAM" id="Phobius"/>
    </source>
</evidence>
<proteinExistence type="predicted"/>
<keyword evidence="1" id="KW-0472">Membrane</keyword>
<organism evidence="2 3">
    <name type="scientific">Panthera pardus</name>
    <name type="common">Leopard</name>
    <name type="synonym">Felis pardus</name>
    <dbReference type="NCBI Taxonomy" id="9691"/>
    <lineage>
        <taxon>Eukaryota</taxon>
        <taxon>Metazoa</taxon>
        <taxon>Chordata</taxon>
        <taxon>Craniata</taxon>
        <taxon>Vertebrata</taxon>
        <taxon>Euteleostomi</taxon>
        <taxon>Mammalia</taxon>
        <taxon>Eutheria</taxon>
        <taxon>Laurasiatheria</taxon>
        <taxon>Carnivora</taxon>
        <taxon>Feliformia</taxon>
        <taxon>Felidae</taxon>
        <taxon>Pantherinae</taxon>
        <taxon>Panthera</taxon>
    </lineage>
</organism>
<dbReference type="GeneID" id="109246980"/>
<keyword evidence="2" id="KW-1185">Reference proteome</keyword>
<dbReference type="AlphaFoldDB" id="A0A9V1DZE0"/>
<dbReference type="Proteomes" id="UP001165780">
    <property type="component" value="Unplaced"/>
</dbReference>
<accession>A0A9V1DZE0</accession>
<reference evidence="3" key="1">
    <citation type="submission" date="2025-08" db="UniProtKB">
        <authorList>
            <consortium name="RefSeq"/>
        </authorList>
    </citation>
    <scope>IDENTIFICATION</scope>
    <source>
        <tissue evidence="3">Whole blood</tissue>
    </source>
</reference>
<gene>
    <name evidence="3" type="primary">LOC109246980</name>
</gene>
<sequence>MAFQELLDQDGGLGKFHILQTILVLPFMLMLLCHMILENFTAAIPGHRCWVNILDNDTVSANDTGILSPEALLRIAIALNSESRPEKCQRFIHPHWQLRHLNGTFTNMTEPDTEACLDGWVYDQSSFLSTVVSEWDLVCHYQSQRSVVQFLFMAGMLVGGFIYDPLSDSSQIGRTQRGQCQVQYI</sequence>
<dbReference type="KEGG" id="ppad:109246980"/>
<evidence type="ECO:0000313" key="3">
    <source>
        <dbReference type="RefSeq" id="XP_019270879.2"/>
    </source>
</evidence>
<name>A0A9V1DZE0_PANPR</name>
<feature type="transmembrane region" description="Helical" evidence="1">
    <location>
        <begin position="16"/>
        <end position="37"/>
    </location>
</feature>
<feature type="transmembrane region" description="Helical" evidence="1">
    <location>
        <begin position="147"/>
        <end position="163"/>
    </location>
</feature>
<keyword evidence="1" id="KW-1133">Transmembrane helix</keyword>
<evidence type="ECO:0000313" key="2">
    <source>
        <dbReference type="Proteomes" id="UP001165780"/>
    </source>
</evidence>